<accession>A0A511DGG3</accession>
<evidence type="ECO:0000256" key="3">
    <source>
        <dbReference type="ARBA" id="ARBA00022643"/>
    </source>
</evidence>
<evidence type="ECO:0000256" key="1">
    <source>
        <dbReference type="ARBA" id="ARBA00001917"/>
    </source>
</evidence>
<evidence type="ECO:0000256" key="5">
    <source>
        <dbReference type="ARBA" id="ARBA00023002"/>
    </source>
</evidence>
<evidence type="ECO:0000256" key="4">
    <source>
        <dbReference type="ARBA" id="ARBA00022857"/>
    </source>
</evidence>
<comment type="caution">
    <text evidence="7">The sequence shown here is derived from an EMBL/GenBank/DDBJ whole genome shotgun (WGS) entry which is preliminary data.</text>
</comment>
<evidence type="ECO:0000313" key="8">
    <source>
        <dbReference type="Proteomes" id="UP000321685"/>
    </source>
</evidence>
<dbReference type="InterPro" id="IPR013785">
    <property type="entry name" value="Aldolase_TIM"/>
</dbReference>
<name>A0A511DGG3_9PSEU</name>
<gene>
    <name evidence="7" type="ORF">PSU4_28340</name>
</gene>
<dbReference type="RefSeq" id="WP_147107819.1">
    <property type="nucleotide sequence ID" value="NZ_BJVJ01000025.1"/>
</dbReference>
<feature type="domain" description="NADH:flavin oxidoreductase/NADH oxidase N-terminal" evidence="6">
    <location>
        <begin position="4"/>
        <end position="340"/>
    </location>
</feature>
<evidence type="ECO:0000313" key="7">
    <source>
        <dbReference type="EMBL" id="GEL23880.1"/>
    </source>
</evidence>
<dbReference type="SUPFAM" id="SSF51395">
    <property type="entry name" value="FMN-linked oxidoreductases"/>
    <property type="match status" value="1"/>
</dbReference>
<dbReference type="InterPro" id="IPR001155">
    <property type="entry name" value="OxRdtase_FMN_N"/>
</dbReference>
<dbReference type="GO" id="GO:0003959">
    <property type="term" value="F:NADPH dehydrogenase activity"/>
    <property type="evidence" value="ECO:0007669"/>
    <property type="project" value="InterPro"/>
</dbReference>
<dbReference type="GO" id="GO:0010181">
    <property type="term" value="F:FMN binding"/>
    <property type="evidence" value="ECO:0007669"/>
    <property type="project" value="InterPro"/>
</dbReference>
<sequence length="360" mass="38390">MPSLFDQVALRGLTVRNRIWLAPMCQYAVDAQDGVPTDWHLVHLGARATGGFGLVFTEASAVVPEGRISPQDVGVWNDTQADAWARIAGFLHDRGAAAGVQLAHAGRKASVAAPWRGSTPVAPADGGWTAVAPSAAAFDDFVEPQALDLAGIREIVDAFAAAAVRADAAGFDTVELHGAHGYLVHQFLSPLSNLREDSYGGSFENRTRLLLEIVDAVRKVWPERKPVCVRLSATDWVEGGWTLEETCEVSQLLAGQGVDLVDVSSGGLDPRQQIEIGPGYQVPFARAVREKAGVTTAAVGLITDPAQAQRVLDDGDADVVLLARAALREPAWPWRAAHELGVPAENASYPPNYARGAWRS</sequence>
<evidence type="ECO:0000259" key="6">
    <source>
        <dbReference type="Pfam" id="PF00724"/>
    </source>
</evidence>
<dbReference type="OrthoDB" id="3169239at2"/>
<evidence type="ECO:0000256" key="2">
    <source>
        <dbReference type="ARBA" id="ARBA00022630"/>
    </source>
</evidence>
<comment type="cofactor">
    <cofactor evidence="1">
        <name>FMN</name>
        <dbReference type="ChEBI" id="CHEBI:58210"/>
    </cofactor>
</comment>
<keyword evidence="2" id="KW-0285">Flavoprotein</keyword>
<dbReference type="AlphaFoldDB" id="A0A511DGG3"/>
<dbReference type="InterPro" id="IPR044152">
    <property type="entry name" value="YqjM-like"/>
</dbReference>
<organism evidence="7 8">
    <name type="scientific">Pseudonocardia sulfidoxydans NBRC 16205</name>
    <dbReference type="NCBI Taxonomy" id="1223511"/>
    <lineage>
        <taxon>Bacteria</taxon>
        <taxon>Bacillati</taxon>
        <taxon>Actinomycetota</taxon>
        <taxon>Actinomycetes</taxon>
        <taxon>Pseudonocardiales</taxon>
        <taxon>Pseudonocardiaceae</taxon>
        <taxon>Pseudonocardia</taxon>
    </lineage>
</organism>
<dbReference type="Pfam" id="PF00724">
    <property type="entry name" value="Oxidored_FMN"/>
    <property type="match status" value="1"/>
</dbReference>
<keyword evidence="5" id="KW-0560">Oxidoreductase</keyword>
<keyword evidence="8" id="KW-1185">Reference proteome</keyword>
<dbReference type="PANTHER" id="PTHR43303:SF4">
    <property type="entry name" value="NADPH DEHYDROGENASE C23G7.10C-RELATED"/>
    <property type="match status" value="1"/>
</dbReference>
<dbReference type="EMBL" id="BJVJ01000025">
    <property type="protein sequence ID" value="GEL23880.1"/>
    <property type="molecule type" value="Genomic_DNA"/>
</dbReference>
<proteinExistence type="predicted"/>
<dbReference type="Proteomes" id="UP000321685">
    <property type="component" value="Unassembled WGS sequence"/>
</dbReference>
<dbReference type="Gene3D" id="3.20.20.70">
    <property type="entry name" value="Aldolase class I"/>
    <property type="match status" value="1"/>
</dbReference>
<reference evidence="7 8" key="1">
    <citation type="submission" date="2019-07" db="EMBL/GenBank/DDBJ databases">
        <title>Whole genome shotgun sequence of Pseudonocardia sulfidoxydans NBRC 16205.</title>
        <authorList>
            <person name="Hosoyama A."/>
            <person name="Uohara A."/>
            <person name="Ohji S."/>
            <person name="Ichikawa N."/>
        </authorList>
    </citation>
    <scope>NUCLEOTIDE SEQUENCE [LARGE SCALE GENOMIC DNA]</scope>
    <source>
        <strain evidence="7 8">NBRC 16205</strain>
    </source>
</reference>
<dbReference type="GO" id="GO:0050661">
    <property type="term" value="F:NADP binding"/>
    <property type="evidence" value="ECO:0007669"/>
    <property type="project" value="InterPro"/>
</dbReference>
<dbReference type="PANTHER" id="PTHR43303">
    <property type="entry name" value="NADPH DEHYDROGENASE C23G7.10C-RELATED"/>
    <property type="match status" value="1"/>
</dbReference>
<keyword evidence="4" id="KW-0521">NADP</keyword>
<protein>
    <submittedName>
        <fullName evidence="7">Oxidoreductase</fullName>
    </submittedName>
</protein>
<dbReference type="CDD" id="cd02932">
    <property type="entry name" value="OYE_YqiM_FMN"/>
    <property type="match status" value="1"/>
</dbReference>
<keyword evidence="3" id="KW-0288">FMN</keyword>